<proteinExistence type="predicted"/>
<dbReference type="Proteomes" id="UP000692954">
    <property type="component" value="Unassembled WGS sequence"/>
</dbReference>
<dbReference type="PANTHER" id="PTHR44167">
    <property type="entry name" value="OVARIAN-SPECIFIC SERINE/THREONINE-PROTEIN KINASE LOK-RELATED"/>
    <property type="match status" value="1"/>
</dbReference>
<dbReference type="GO" id="GO:0044773">
    <property type="term" value="P:mitotic DNA damage checkpoint signaling"/>
    <property type="evidence" value="ECO:0007669"/>
    <property type="project" value="TreeGrafter"/>
</dbReference>
<sequence length="506" mass="60280">MDSDDYRAVYKTLEMNYNKNSLIIFHKIEEKYKNEYSEPYYLLRKIKSKFFHNEQHFQSIFSLKLFNILQPHDKIIQNEDILIIIKDWSQYRLNEQILNQLNPKVIQSILLQIAITLNDLSLKNITWNLYSIKQLYLIEECIFLQAVDLDDNHFSMNITNLEIFKNFASRYFQQYKQFIEQDSFEKIIKSLLSLNQAFVINQQNHFGLLNFFKIQQVASSKGFEDVYTIEFVTPKVFEIVFKIKAKTILYKSFDQSRFNKQQLLEYQKRKIQISEKLSDCKNIVINFSYLTLFDQTFFFEVKFVMNLLSAQSKINSQQINNKQYQKLAVKILKQIISGIQAFHSLGFMHRNISPSSIYLDDENLLSANFYLGDFEKAKEQDLNQGTQQGDQYLYLPPESMEKFTIKSDIYVYGLVSLLILNRGQALFQFGFLDQTERQENFSVKTIEKKLLENGFDYNNKLISLISQCLQNDQEQRPETEELFKQIQQIYRNDRIKIIQKQEILQK</sequence>
<dbReference type="GO" id="GO:0005634">
    <property type="term" value="C:nucleus"/>
    <property type="evidence" value="ECO:0007669"/>
    <property type="project" value="TreeGrafter"/>
</dbReference>
<feature type="domain" description="Protein kinase" evidence="1">
    <location>
        <begin position="212"/>
        <end position="490"/>
    </location>
</feature>
<dbReference type="PROSITE" id="PS50011">
    <property type="entry name" value="PROTEIN_KINASE_DOM"/>
    <property type="match status" value="1"/>
</dbReference>
<evidence type="ECO:0000313" key="2">
    <source>
        <dbReference type="EMBL" id="CAD8092391.1"/>
    </source>
</evidence>
<dbReference type="PANTHER" id="PTHR44167:SF24">
    <property type="entry name" value="SERINE_THREONINE-PROTEIN KINASE CHK2"/>
    <property type="match status" value="1"/>
</dbReference>
<dbReference type="EMBL" id="CAJJDN010000059">
    <property type="protein sequence ID" value="CAD8092391.1"/>
    <property type="molecule type" value="Genomic_DNA"/>
</dbReference>
<comment type="caution">
    <text evidence="2">The sequence shown here is derived from an EMBL/GenBank/DDBJ whole genome shotgun (WGS) entry which is preliminary data.</text>
</comment>
<keyword evidence="3" id="KW-1185">Reference proteome</keyword>
<dbReference type="AlphaFoldDB" id="A0A8S1NQ79"/>
<accession>A0A8S1NQ79</accession>
<dbReference type="SMART" id="SM00220">
    <property type="entry name" value="S_TKc"/>
    <property type="match status" value="1"/>
</dbReference>
<protein>
    <recommendedName>
        <fullName evidence="1">Protein kinase domain-containing protein</fullName>
    </recommendedName>
</protein>
<organism evidence="2 3">
    <name type="scientific">Paramecium sonneborni</name>
    <dbReference type="NCBI Taxonomy" id="65129"/>
    <lineage>
        <taxon>Eukaryota</taxon>
        <taxon>Sar</taxon>
        <taxon>Alveolata</taxon>
        <taxon>Ciliophora</taxon>
        <taxon>Intramacronucleata</taxon>
        <taxon>Oligohymenophorea</taxon>
        <taxon>Peniculida</taxon>
        <taxon>Parameciidae</taxon>
        <taxon>Paramecium</taxon>
    </lineage>
</organism>
<reference evidence="2" key="1">
    <citation type="submission" date="2021-01" db="EMBL/GenBank/DDBJ databases">
        <authorList>
            <consortium name="Genoscope - CEA"/>
            <person name="William W."/>
        </authorList>
    </citation>
    <scope>NUCLEOTIDE SEQUENCE</scope>
</reference>
<dbReference type="GO" id="GO:0004674">
    <property type="term" value="F:protein serine/threonine kinase activity"/>
    <property type="evidence" value="ECO:0007669"/>
    <property type="project" value="TreeGrafter"/>
</dbReference>
<dbReference type="GO" id="GO:0005737">
    <property type="term" value="C:cytoplasm"/>
    <property type="evidence" value="ECO:0007669"/>
    <property type="project" value="TreeGrafter"/>
</dbReference>
<name>A0A8S1NQ79_9CILI</name>
<dbReference type="InterPro" id="IPR000719">
    <property type="entry name" value="Prot_kinase_dom"/>
</dbReference>
<evidence type="ECO:0000313" key="3">
    <source>
        <dbReference type="Proteomes" id="UP000692954"/>
    </source>
</evidence>
<dbReference type="Pfam" id="PF00069">
    <property type="entry name" value="Pkinase"/>
    <property type="match status" value="1"/>
</dbReference>
<gene>
    <name evidence="2" type="ORF">PSON_ATCC_30995.1.T0590027</name>
</gene>
<evidence type="ECO:0000259" key="1">
    <source>
        <dbReference type="PROSITE" id="PS50011"/>
    </source>
</evidence>
<dbReference type="GO" id="GO:0005524">
    <property type="term" value="F:ATP binding"/>
    <property type="evidence" value="ECO:0007669"/>
    <property type="project" value="InterPro"/>
</dbReference>